<keyword evidence="3" id="KW-1185">Reference proteome</keyword>
<evidence type="ECO:0000313" key="3">
    <source>
        <dbReference type="Proteomes" id="UP001180453"/>
    </source>
</evidence>
<proteinExistence type="predicted"/>
<name>A0ABU1YQT9_ROSSA</name>
<gene>
    <name evidence="2" type="ORF">J2X20_003893</name>
</gene>
<dbReference type="EMBL" id="JAVDXU010000003">
    <property type="protein sequence ID" value="MDR7271225.1"/>
    <property type="molecule type" value="Genomic_DNA"/>
</dbReference>
<organism evidence="2 3">
    <name type="scientific">Roseateles saccharophilus</name>
    <name type="common">Pseudomonas saccharophila</name>
    <dbReference type="NCBI Taxonomy" id="304"/>
    <lineage>
        <taxon>Bacteria</taxon>
        <taxon>Pseudomonadati</taxon>
        <taxon>Pseudomonadota</taxon>
        <taxon>Betaproteobacteria</taxon>
        <taxon>Burkholderiales</taxon>
        <taxon>Sphaerotilaceae</taxon>
        <taxon>Roseateles</taxon>
    </lineage>
</organism>
<dbReference type="RefSeq" id="WP_310268079.1">
    <property type="nucleotide sequence ID" value="NZ_JAVDXU010000003.1"/>
</dbReference>
<accession>A0ABU1YQT9</accession>
<sequence>MRRRQLTLGLGAALATAATLPAWGDEDDGEFVILHARYGTEHSHVDVTGRLRELARQDRRFRLTNDLFGVDPEPGRTKTLRIFTRDRRGQERIFDFRERDWVDGAQFVGWGRGNWGESNWSGGWQGGGNSNGWGGDRHDDGQFTILYATYGASGRDVDVTDRLRELARRDQRMRLTNDLFGVDPYPGQTKILRIFARDRSGQERVFEYSEYGTIDGNQFVGWGRGDWGRGRGGPERNPGRPGSGRLVIESAGYGADGRWTDVTQALRAQVRGDRFETEVRNELFGFDPAPGRRKLLSVTYRIGYEPANTVRVREGDTLRLP</sequence>
<reference evidence="2 3" key="1">
    <citation type="submission" date="2023-07" db="EMBL/GenBank/DDBJ databases">
        <title>Sorghum-associated microbial communities from plants grown in Nebraska, USA.</title>
        <authorList>
            <person name="Schachtman D."/>
        </authorList>
    </citation>
    <scope>NUCLEOTIDE SEQUENCE [LARGE SCALE GENOMIC DNA]</scope>
    <source>
        <strain evidence="2 3">BE314</strain>
    </source>
</reference>
<evidence type="ECO:0000313" key="2">
    <source>
        <dbReference type="EMBL" id="MDR7271225.1"/>
    </source>
</evidence>
<comment type="caution">
    <text evidence="2">The sequence shown here is derived from an EMBL/GenBank/DDBJ whole genome shotgun (WGS) entry which is preliminary data.</text>
</comment>
<protein>
    <recommendedName>
        <fullName evidence="4">DUF3395 domain-containing protein</fullName>
    </recommendedName>
</protein>
<feature type="signal peptide" evidence="1">
    <location>
        <begin position="1"/>
        <end position="24"/>
    </location>
</feature>
<dbReference type="Proteomes" id="UP001180453">
    <property type="component" value="Unassembled WGS sequence"/>
</dbReference>
<evidence type="ECO:0000256" key="1">
    <source>
        <dbReference type="SAM" id="SignalP"/>
    </source>
</evidence>
<evidence type="ECO:0008006" key="4">
    <source>
        <dbReference type="Google" id="ProtNLM"/>
    </source>
</evidence>
<keyword evidence="1" id="KW-0732">Signal</keyword>
<feature type="chain" id="PRO_5046707175" description="DUF3395 domain-containing protein" evidence="1">
    <location>
        <begin position="25"/>
        <end position="321"/>
    </location>
</feature>